<dbReference type="AlphaFoldDB" id="A0A518AR91"/>
<dbReference type="KEGG" id="amuc:Pan181_34580"/>
<protein>
    <submittedName>
        <fullName evidence="1">Uncharacterized protein</fullName>
    </submittedName>
</protein>
<sequence>MRSNLKTVATLTPYCVGLVFLFALGELVQGAEFIPLGYLPGGYYSSLATNVSADGNVVVGQSHNGSAGTEAFRWTRSNGMQGLGDLPGGDTWSNASAVSGDGSVVIGRGTAGDYAGIDAFRWTDKTQMELIGYFPRDGMLFSYPGSISNDGRVIVGSSDNRAFKWTEVDGISEIPGISDLPGSSGVGGVSADGSVIVGSRDLDGLRYPYRFTEPNHVENLGLFPGSNTSTYVNGISSDGEVIIGYVDGQGWRWDESNGYQAIPSLPGSEFGTIPYDLSADGSVILGTTNAYNTDPRARFPSFIWTLERGTENLDTFLQECHQIDIAGWSLSRAYGISDDGKVIVGGGINPDGRLEAFVVDLRIPEPSTLGMTIVLVLCICTTRTQARLHRPGQQ</sequence>
<keyword evidence="2" id="KW-1185">Reference proteome</keyword>
<dbReference type="OrthoDB" id="229996at2"/>
<dbReference type="InterPro" id="IPR014262">
    <property type="entry name" value="HAF_rpt"/>
</dbReference>
<evidence type="ECO:0000313" key="1">
    <source>
        <dbReference type="EMBL" id="QDU57244.1"/>
    </source>
</evidence>
<dbReference type="EMBL" id="CP036278">
    <property type="protein sequence ID" value="QDU57244.1"/>
    <property type="molecule type" value="Genomic_DNA"/>
</dbReference>
<accession>A0A518AR91</accession>
<reference evidence="1 2" key="1">
    <citation type="submission" date="2019-02" db="EMBL/GenBank/DDBJ databases">
        <title>Deep-cultivation of Planctomycetes and their phenomic and genomic characterization uncovers novel biology.</title>
        <authorList>
            <person name="Wiegand S."/>
            <person name="Jogler M."/>
            <person name="Boedeker C."/>
            <person name="Pinto D."/>
            <person name="Vollmers J."/>
            <person name="Rivas-Marin E."/>
            <person name="Kohn T."/>
            <person name="Peeters S.H."/>
            <person name="Heuer A."/>
            <person name="Rast P."/>
            <person name="Oberbeckmann S."/>
            <person name="Bunk B."/>
            <person name="Jeske O."/>
            <person name="Meyerdierks A."/>
            <person name="Storesund J.E."/>
            <person name="Kallscheuer N."/>
            <person name="Luecker S."/>
            <person name="Lage O.M."/>
            <person name="Pohl T."/>
            <person name="Merkel B.J."/>
            <person name="Hornburger P."/>
            <person name="Mueller R.-W."/>
            <person name="Bruemmer F."/>
            <person name="Labrenz M."/>
            <person name="Spormann A.M."/>
            <person name="Op den Camp H."/>
            <person name="Overmann J."/>
            <person name="Amann R."/>
            <person name="Jetten M.S.M."/>
            <person name="Mascher T."/>
            <person name="Medema M.H."/>
            <person name="Devos D.P."/>
            <person name="Kaster A.-K."/>
            <person name="Ovreas L."/>
            <person name="Rohde M."/>
            <person name="Galperin M.Y."/>
            <person name="Jogler C."/>
        </authorList>
    </citation>
    <scope>NUCLEOTIDE SEQUENCE [LARGE SCALE GENOMIC DNA]</scope>
    <source>
        <strain evidence="1 2">Pan181</strain>
    </source>
</reference>
<dbReference type="NCBIfam" id="TIGR02913">
    <property type="entry name" value="HAF_rpt"/>
    <property type="match status" value="1"/>
</dbReference>
<proteinExistence type="predicted"/>
<gene>
    <name evidence="1" type="ORF">Pan181_34580</name>
</gene>
<organism evidence="1 2">
    <name type="scientific">Aeoliella mucimassa</name>
    <dbReference type="NCBI Taxonomy" id="2527972"/>
    <lineage>
        <taxon>Bacteria</taxon>
        <taxon>Pseudomonadati</taxon>
        <taxon>Planctomycetota</taxon>
        <taxon>Planctomycetia</taxon>
        <taxon>Pirellulales</taxon>
        <taxon>Lacipirellulaceae</taxon>
        <taxon>Aeoliella</taxon>
    </lineage>
</organism>
<dbReference type="Proteomes" id="UP000315750">
    <property type="component" value="Chromosome"/>
</dbReference>
<name>A0A518AR91_9BACT</name>
<evidence type="ECO:0000313" key="2">
    <source>
        <dbReference type="Proteomes" id="UP000315750"/>
    </source>
</evidence>